<dbReference type="EMBL" id="BAABCM010000011">
    <property type="protein sequence ID" value="GAA3837668.1"/>
    <property type="molecule type" value="Genomic_DNA"/>
</dbReference>
<keyword evidence="6" id="KW-1185">Reference proteome</keyword>
<comment type="caution">
    <text evidence="5">The sequence shown here is derived from an EMBL/GenBank/DDBJ whole genome shotgun (WGS) entry which is preliminary data.</text>
</comment>
<evidence type="ECO:0000259" key="4">
    <source>
        <dbReference type="Pfam" id="PF00120"/>
    </source>
</evidence>
<dbReference type="SUPFAM" id="SSF55931">
    <property type="entry name" value="Glutamine synthetase/guanido kinase"/>
    <property type="match status" value="1"/>
</dbReference>
<dbReference type="Gene3D" id="3.30.590.10">
    <property type="entry name" value="Glutamine synthetase/guanido kinase, catalytic domain"/>
    <property type="match status" value="1"/>
</dbReference>
<dbReference type="InterPro" id="IPR008146">
    <property type="entry name" value="Gln_synth_cat_dom"/>
</dbReference>
<evidence type="ECO:0000313" key="5">
    <source>
        <dbReference type="EMBL" id="GAA3837668.1"/>
    </source>
</evidence>
<evidence type="ECO:0000256" key="2">
    <source>
        <dbReference type="ARBA" id="ARBA00022598"/>
    </source>
</evidence>
<dbReference type="Pfam" id="PF00120">
    <property type="entry name" value="Gln-synt_C"/>
    <property type="match status" value="1"/>
</dbReference>
<keyword evidence="2" id="KW-0436">Ligase</keyword>
<accession>A0ABP7J9J3</accession>
<organism evidence="5 6">
    <name type="scientific">Amycolatopsis tucumanensis</name>
    <dbReference type="NCBI Taxonomy" id="401106"/>
    <lineage>
        <taxon>Bacteria</taxon>
        <taxon>Bacillati</taxon>
        <taxon>Actinomycetota</taxon>
        <taxon>Actinomycetes</taxon>
        <taxon>Pseudonocardiales</taxon>
        <taxon>Pseudonocardiaceae</taxon>
        <taxon>Amycolatopsis</taxon>
    </lineage>
</organism>
<evidence type="ECO:0000256" key="1">
    <source>
        <dbReference type="ARBA" id="ARBA00009897"/>
    </source>
</evidence>
<protein>
    <recommendedName>
        <fullName evidence="4">GS catalytic domain-containing protein</fullName>
    </recommendedName>
</protein>
<name>A0ABP7J9J3_9PSEU</name>
<dbReference type="InterPro" id="IPR014746">
    <property type="entry name" value="Gln_synth/guanido_kin_cat_dom"/>
</dbReference>
<gene>
    <name evidence="5" type="ORF">GCM10022380_64750</name>
</gene>
<proteinExistence type="inferred from homology"/>
<dbReference type="Proteomes" id="UP001501624">
    <property type="component" value="Unassembled WGS sequence"/>
</dbReference>
<sequence length="148" mass="15462">MHRAELTGVGRGELELDFVARAHGQSRGGGARDLPFELKPSDASANPYLALAVVIAAGIAGVEDRLTPPDPVQQDPGTWTDAERAAAGIGLLPSTVDEQLAALAGNARISAVLGAELADAFRAVRESDAAWAAQRSPDEVVAGHRWLY</sequence>
<evidence type="ECO:0000256" key="3">
    <source>
        <dbReference type="RuleBase" id="RU000384"/>
    </source>
</evidence>
<feature type="domain" description="GS catalytic" evidence="4">
    <location>
        <begin position="36"/>
        <end position="130"/>
    </location>
</feature>
<reference evidence="6" key="1">
    <citation type="journal article" date="2019" name="Int. J. Syst. Evol. Microbiol.">
        <title>The Global Catalogue of Microorganisms (GCM) 10K type strain sequencing project: providing services to taxonomists for standard genome sequencing and annotation.</title>
        <authorList>
            <consortium name="The Broad Institute Genomics Platform"/>
            <consortium name="The Broad Institute Genome Sequencing Center for Infectious Disease"/>
            <person name="Wu L."/>
            <person name="Ma J."/>
        </authorList>
    </citation>
    <scope>NUCLEOTIDE SEQUENCE [LARGE SCALE GENOMIC DNA]</scope>
    <source>
        <strain evidence="6">JCM 17017</strain>
    </source>
</reference>
<comment type="similarity">
    <text evidence="1 3">Belongs to the glutamine synthetase family.</text>
</comment>
<evidence type="ECO:0000313" key="6">
    <source>
        <dbReference type="Proteomes" id="UP001501624"/>
    </source>
</evidence>
<dbReference type="PANTHER" id="PTHR43785">
    <property type="entry name" value="GAMMA-GLUTAMYLPUTRESCINE SYNTHETASE"/>
    <property type="match status" value="1"/>
</dbReference>
<dbReference type="PANTHER" id="PTHR43785:SF12">
    <property type="entry name" value="TYPE-1 GLUTAMINE SYNTHETASE 2"/>
    <property type="match status" value="1"/>
</dbReference>